<feature type="domain" description="HTH tetR-type" evidence="3">
    <location>
        <begin position="4"/>
        <end position="64"/>
    </location>
</feature>
<dbReference type="AlphaFoldDB" id="C0QPJ3"/>
<dbReference type="RefSeq" id="WP_012676222.1">
    <property type="nucleotide sequence ID" value="NC_012440.1"/>
</dbReference>
<dbReference type="Proteomes" id="UP000001366">
    <property type="component" value="Chromosome"/>
</dbReference>
<evidence type="ECO:0000256" key="1">
    <source>
        <dbReference type="ARBA" id="ARBA00023125"/>
    </source>
</evidence>
<keyword evidence="5" id="KW-1185">Reference proteome</keyword>
<evidence type="ECO:0000313" key="4">
    <source>
        <dbReference type="EMBL" id="ACO03984.1"/>
    </source>
</evidence>
<protein>
    <submittedName>
        <fullName evidence="4">Transcriptional regulator</fullName>
    </submittedName>
</protein>
<evidence type="ECO:0000313" key="5">
    <source>
        <dbReference type="Proteomes" id="UP000001366"/>
    </source>
</evidence>
<proteinExistence type="predicted"/>
<dbReference type="Gene3D" id="1.10.357.10">
    <property type="entry name" value="Tetracycline Repressor, domain 2"/>
    <property type="match status" value="1"/>
</dbReference>
<dbReference type="InterPro" id="IPR001647">
    <property type="entry name" value="HTH_TetR"/>
</dbReference>
<dbReference type="OrthoDB" id="13453at2"/>
<evidence type="ECO:0000259" key="3">
    <source>
        <dbReference type="PROSITE" id="PS50977"/>
    </source>
</evidence>
<dbReference type="Pfam" id="PF00440">
    <property type="entry name" value="TetR_N"/>
    <property type="match status" value="1"/>
</dbReference>
<dbReference type="STRING" id="123214.PERMA_0802"/>
<dbReference type="PANTHER" id="PTHR43479:SF11">
    <property type="entry name" value="ACREF_ENVCD OPERON REPRESSOR-RELATED"/>
    <property type="match status" value="1"/>
</dbReference>
<accession>C0QPJ3</accession>
<evidence type="ECO:0000256" key="2">
    <source>
        <dbReference type="PROSITE-ProRule" id="PRU00335"/>
    </source>
</evidence>
<dbReference type="Gene3D" id="1.10.10.60">
    <property type="entry name" value="Homeodomain-like"/>
    <property type="match status" value="1"/>
</dbReference>
<dbReference type="EMBL" id="CP001230">
    <property type="protein sequence ID" value="ACO03984.1"/>
    <property type="molecule type" value="Genomic_DNA"/>
</dbReference>
<dbReference type="KEGG" id="pmx:PERMA_0802"/>
<dbReference type="PANTHER" id="PTHR43479">
    <property type="entry name" value="ACREF/ENVCD OPERON REPRESSOR-RELATED"/>
    <property type="match status" value="1"/>
</dbReference>
<dbReference type="PRINTS" id="PR00455">
    <property type="entry name" value="HTHTETR"/>
</dbReference>
<dbReference type="PaxDb" id="123214-PERMA_0802"/>
<organism evidence="4 5">
    <name type="scientific">Persephonella marina (strain DSM 14350 / EX-H1)</name>
    <dbReference type="NCBI Taxonomy" id="123214"/>
    <lineage>
        <taxon>Bacteria</taxon>
        <taxon>Pseudomonadati</taxon>
        <taxon>Aquificota</taxon>
        <taxon>Aquificia</taxon>
        <taxon>Aquificales</taxon>
        <taxon>Hydrogenothermaceae</taxon>
        <taxon>Persephonella</taxon>
    </lineage>
</organism>
<keyword evidence="1 2" id="KW-0238">DNA-binding</keyword>
<dbReference type="SUPFAM" id="SSF46689">
    <property type="entry name" value="Homeodomain-like"/>
    <property type="match status" value="1"/>
</dbReference>
<dbReference type="InterPro" id="IPR050624">
    <property type="entry name" value="HTH-type_Tx_Regulator"/>
</dbReference>
<gene>
    <name evidence="4" type="ordered locus">PERMA_0802</name>
</gene>
<dbReference type="HOGENOM" id="CLU_069356_12_6_0"/>
<dbReference type="eggNOG" id="COG1309">
    <property type="taxonomic scope" value="Bacteria"/>
</dbReference>
<feature type="DNA-binding region" description="H-T-H motif" evidence="2">
    <location>
        <begin position="27"/>
        <end position="46"/>
    </location>
</feature>
<dbReference type="PROSITE" id="PS50977">
    <property type="entry name" value="HTH_TETR_2"/>
    <property type="match status" value="1"/>
</dbReference>
<reference evidence="4 5" key="1">
    <citation type="journal article" date="2009" name="J. Bacteriol.">
        <title>Complete and draft genome sequences of six members of the Aquificales.</title>
        <authorList>
            <person name="Reysenbach A.L."/>
            <person name="Hamamura N."/>
            <person name="Podar M."/>
            <person name="Griffiths E."/>
            <person name="Ferreira S."/>
            <person name="Hochstein R."/>
            <person name="Heidelberg J."/>
            <person name="Johnson J."/>
            <person name="Mead D."/>
            <person name="Pohorille A."/>
            <person name="Sarmiento M."/>
            <person name="Schweighofer K."/>
            <person name="Seshadri R."/>
            <person name="Voytek M.A."/>
        </authorList>
    </citation>
    <scope>NUCLEOTIDE SEQUENCE [LARGE SCALE GENOMIC DNA]</scope>
    <source>
        <strain evidence="5">DSM 14350 / EX-H1</strain>
    </source>
</reference>
<sequence length="184" mass="21483">MSQSDTKERLINSAVKIFSEKGYFNTKVSDIVKDAGVAQGTFYLYFKSKEEIFLSIVEYIVDQINGTIEKFISSDHNAETKVINFGREIFTVLYSYREIAYIYLFQLFSIDEKFKSIYVSTNNRIRDFYMETLKGYPQKEVAADILMGFGKRLLEFNILIQKQDINQVIGEFEKGVKIIFRGMR</sequence>
<dbReference type="GO" id="GO:0003677">
    <property type="term" value="F:DNA binding"/>
    <property type="evidence" value="ECO:0007669"/>
    <property type="project" value="UniProtKB-UniRule"/>
</dbReference>
<dbReference type="InterPro" id="IPR009057">
    <property type="entry name" value="Homeodomain-like_sf"/>
</dbReference>
<name>C0QPJ3_PERMH</name>